<evidence type="ECO:0000313" key="2">
    <source>
        <dbReference type="Proteomes" id="UP001157046"/>
    </source>
</evidence>
<keyword evidence="2" id="KW-1185">Reference proteome</keyword>
<gene>
    <name evidence="1" type="ORF">GCM10025855_30510</name>
</gene>
<dbReference type="NCBIfam" id="TIGR03505">
    <property type="entry name" value="FimV_core"/>
    <property type="match status" value="1"/>
</dbReference>
<organism evidence="1 2">
    <name type="scientific">Shewanella glacialipiscicola</name>
    <dbReference type="NCBI Taxonomy" id="614069"/>
    <lineage>
        <taxon>Bacteria</taxon>
        <taxon>Pseudomonadati</taxon>
        <taxon>Pseudomonadota</taxon>
        <taxon>Gammaproteobacteria</taxon>
        <taxon>Alteromonadales</taxon>
        <taxon>Shewanellaceae</taxon>
        <taxon>Shewanella</taxon>
    </lineage>
</organism>
<dbReference type="EMBL" id="BSUY01000001">
    <property type="protein sequence ID" value="GMA83518.1"/>
    <property type="molecule type" value="Genomic_DNA"/>
</dbReference>
<comment type="caution">
    <text evidence="1">The sequence shown here is derived from an EMBL/GenBank/DDBJ whole genome shotgun (WGS) entry which is preliminary data.</text>
</comment>
<protein>
    <recommendedName>
        <fullName evidence="3">LysM domain-containing protein</fullName>
    </recommendedName>
</protein>
<reference evidence="2" key="1">
    <citation type="journal article" date="2019" name="Int. J. Syst. Evol. Microbiol.">
        <title>The Global Catalogue of Microorganisms (GCM) 10K type strain sequencing project: providing services to taxonomists for standard genome sequencing and annotation.</title>
        <authorList>
            <consortium name="The Broad Institute Genomics Platform"/>
            <consortium name="The Broad Institute Genome Sequencing Center for Infectious Disease"/>
            <person name="Wu L."/>
            <person name="Ma J."/>
        </authorList>
    </citation>
    <scope>NUCLEOTIDE SEQUENCE [LARGE SCALE GENOMIC DNA]</scope>
    <source>
        <strain evidence="2">NBRC 102030</strain>
    </source>
</reference>
<name>A0ABQ6J5U6_9GAMM</name>
<proteinExistence type="predicted"/>
<dbReference type="InterPro" id="IPR020012">
    <property type="entry name" value="LysM_FimV"/>
</dbReference>
<evidence type="ECO:0000313" key="1">
    <source>
        <dbReference type="EMBL" id="GMA83518.1"/>
    </source>
</evidence>
<dbReference type="Proteomes" id="UP001157046">
    <property type="component" value="Unassembled WGS sequence"/>
</dbReference>
<accession>A0ABQ6J5U6</accession>
<evidence type="ECO:0008006" key="3">
    <source>
        <dbReference type="Google" id="ProtNLM"/>
    </source>
</evidence>
<sequence length="280" mass="30024">MNVIADNQDMSRLEFVVVQAGGEEKLMVEELNRFLVLLTGVEDVEDSNAKLLVREYRLDRWYDVKSISLFGAVKSTSIAKTATATVAVGAKTTTATTPKRIATAVEPPAKTMAESALLADKSTTALNPQSNEPVVAASVGFNFSDTALGQKVPVAAADKMPNAADSVRQAETLVAVNDEPKRQQANNAQSASSTLEDCQLTYIAGETLWRTANRYAKDWNVSVYGAMLAIYEANPAAFSKNKINALKSNAVLACPSKIILVQYANAQEAKALFEAKDAGK</sequence>